<reference evidence="1 2" key="1">
    <citation type="submission" date="2016-10" db="EMBL/GenBank/DDBJ databases">
        <authorList>
            <person name="de Groot N.N."/>
        </authorList>
    </citation>
    <scope>NUCLEOTIDE SEQUENCE [LARGE SCALE GENOMIC DNA]</scope>
    <source>
        <strain evidence="1 2">DSM 28286</strain>
    </source>
</reference>
<sequence length="35" mass="3869">MGYYFSDNAIKWVKENNARIIEGGLKLLAGAKINA</sequence>
<accession>A0A1I5XX71</accession>
<dbReference type="EMBL" id="FOXQ01000010">
    <property type="protein sequence ID" value="SFQ36581.1"/>
    <property type="molecule type" value="Genomic_DNA"/>
</dbReference>
<dbReference type="AlphaFoldDB" id="A0A1I5XX71"/>
<evidence type="ECO:0000313" key="1">
    <source>
        <dbReference type="EMBL" id="SFQ36581.1"/>
    </source>
</evidence>
<organism evidence="1 2">
    <name type="scientific">Parafilimonas terrae</name>
    <dbReference type="NCBI Taxonomy" id="1465490"/>
    <lineage>
        <taxon>Bacteria</taxon>
        <taxon>Pseudomonadati</taxon>
        <taxon>Bacteroidota</taxon>
        <taxon>Chitinophagia</taxon>
        <taxon>Chitinophagales</taxon>
        <taxon>Chitinophagaceae</taxon>
        <taxon>Parafilimonas</taxon>
    </lineage>
</organism>
<evidence type="ECO:0000313" key="2">
    <source>
        <dbReference type="Proteomes" id="UP000199031"/>
    </source>
</evidence>
<gene>
    <name evidence="1" type="ORF">SAMN05444277_1102</name>
</gene>
<name>A0A1I5XX71_9BACT</name>
<dbReference type="Proteomes" id="UP000199031">
    <property type="component" value="Unassembled WGS sequence"/>
</dbReference>
<keyword evidence="2" id="KW-1185">Reference proteome</keyword>
<protein>
    <submittedName>
        <fullName evidence="1">Uncharacterized protein</fullName>
    </submittedName>
</protein>
<proteinExistence type="predicted"/>